<name>A0AAD1U2K9_EUPCR</name>
<dbReference type="PROSITE" id="PS50102">
    <property type="entry name" value="RRM"/>
    <property type="match status" value="1"/>
</dbReference>
<feature type="compositionally biased region" description="Acidic residues" evidence="2">
    <location>
        <begin position="136"/>
        <end position="153"/>
    </location>
</feature>
<sequence>MEKVIEYLRKQSEILPENIEKFREETSQYHNSNPAVDIWNKISQFIDQAGDNNDDFLRLLEEDYKNLSLCLFANENDILDDFDDSDDNSNNSPHEAYHRESHQKSQQFQKEAPEDPESRKETPEDTPLEDNKLVQEEEDEEGEDYIYDEDEDQIQDRAVTRQNDDDNNSANEDSYDPLNTDFKDSNTNNQGSDQRAFVNDGLKFISNPQINKPIDPRLMNQQDRELKNMMKNPMYQMLKNMNPQTLSMMGNVQKRMMPYPQMGGFPPNPHMAPQMAPQMNPRMPNINPQGNINANQNFQMNPNTANQMNSSGQKNEGAKRRKVHNPCSILVRNIPPAKNRIEVLVAYFSKFGEVTNVSRNVNKSSAVIIFEHVSNAQDAYACQEPVMDEPMIQLCMSQNTDKNSSDKGPNKPESSSQKAKIGQNLRFESEGVRKNREEKEKKKQIKKQREKDIQDLNSELMDLIKHTNTDLTQEEKDITMTRIKTIKAEINQKIKERQNEETKEKEEKYKAVSLKKKSSSFNSSYVSEKVKKKVIVNKCFELELKITDQSIMKKPKLIFEKLKVVAPGISDCRPTINDTVKVKLLHANQEKLMKDIEGLNSFEITKIEESKTEKPARQYGGYIRNKPKYYHQG</sequence>
<feature type="compositionally biased region" description="Basic and acidic residues" evidence="2">
    <location>
        <begin position="427"/>
        <end position="452"/>
    </location>
</feature>
<proteinExistence type="predicted"/>
<feature type="compositionally biased region" description="Polar residues" evidence="2">
    <location>
        <begin position="294"/>
        <end position="314"/>
    </location>
</feature>
<dbReference type="Proteomes" id="UP001295684">
    <property type="component" value="Unassembled WGS sequence"/>
</dbReference>
<dbReference type="InterPro" id="IPR000504">
    <property type="entry name" value="RRM_dom"/>
</dbReference>
<dbReference type="Gene3D" id="3.30.70.330">
    <property type="match status" value="1"/>
</dbReference>
<evidence type="ECO:0000256" key="1">
    <source>
        <dbReference type="PROSITE-ProRule" id="PRU00176"/>
    </source>
</evidence>
<feature type="region of interest" description="Disordered" evidence="2">
    <location>
        <begin position="399"/>
        <end position="452"/>
    </location>
</feature>
<gene>
    <name evidence="4" type="ORF">ECRASSUSDP1_LOCUS2218</name>
</gene>
<organism evidence="4 5">
    <name type="scientific">Euplotes crassus</name>
    <dbReference type="NCBI Taxonomy" id="5936"/>
    <lineage>
        <taxon>Eukaryota</taxon>
        <taxon>Sar</taxon>
        <taxon>Alveolata</taxon>
        <taxon>Ciliophora</taxon>
        <taxon>Intramacronucleata</taxon>
        <taxon>Spirotrichea</taxon>
        <taxon>Hypotrichia</taxon>
        <taxon>Euplotida</taxon>
        <taxon>Euplotidae</taxon>
        <taxon>Moneuplotes</taxon>
    </lineage>
</organism>
<dbReference type="AlphaFoldDB" id="A0AAD1U2K9"/>
<dbReference type="InterPro" id="IPR012677">
    <property type="entry name" value="Nucleotide-bd_a/b_plait_sf"/>
</dbReference>
<feature type="domain" description="RRM" evidence="3">
    <location>
        <begin position="327"/>
        <end position="399"/>
    </location>
</feature>
<accession>A0AAD1U2K9</accession>
<keyword evidence="1" id="KW-0694">RNA-binding</keyword>
<keyword evidence="5" id="KW-1185">Reference proteome</keyword>
<reference evidence="4" key="1">
    <citation type="submission" date="2023-07" db="EMBL/GenBank/DDBJ databases">
        <authorList>
            <consortium name="AG Swart"/>
            <person name="Singh M."/>
            <person name="Singh A."/>
            <person name="Seah K."/>
            <person name="Emmerich C."/>
        </authorList>
    </citation>
    <scope>NUCLEOTIDE SEQUENCE</scope>
    <source>
        <strain evidence="4">DP1</strain>
    </source>
</reference>
<feature type="region of interest" description="Disordered" evidence="2">
    <location>
        <begin position="82"/>
        <end position="194"/>
    </location>
</feature>
<protein>
    <recommendedName>
        <fullName evidence="3">RRM domain-containing protein</fullName>
    </recommendedName>
</protein>
<dbReference type="GO" id="GO:0003723">
    <property type="term" value="F:RNA binding"/>
    <property type="evidence" value="ECO:0007669"/>
    <property type="project" value="UniProtKB-UniRule"/>
</dbReference>
<evidence type="ECO:0000313" key="4">
    <source>
        <dbReference type="EMBL" id="CAI2360910.1"/>
    </source>
</evidence>
<dbReference type="InterPro" id="IPR035979">
    <property type="entry name" value="RBD_domain_sf"/>
</dbReference>
<feature type="region of interest" description="Disordered" evidence="2">
    <location>
        <begin position="294"/>
        <end position="322"/>
    </location>
</feature>
<feature type="compositionally biased region" description="Basic and acidic residues" evidence="2">
    <location>
        <begin position="111"/>
        <end position="135"/>
    </location>
</feature>
<evidence type="ECO:0000259" key="3">
    <source>
        <dbReference type="PROSITE" id="PS50102"/>
    </source>
</evidence>
<feature type="compositionally biased region" description="Basic and acidic residues" evidence="2">
    <location>
        <begin position="154"/>
        <end position="164"/>
    </location>
</feature>
<evidence type="ECO:0000313" key="5">
    <source>
        <dbReference type="Proteomes" id="UP001295684"/>
    </source>
</evidence>
<comment type="caution">
    <text evidence="4">The sequence shown here is derived from an EMBL/GenBank/DDBJ whole genome shotgun (WGS) entry which is preliminary data.</text>
</comment>
<dbReference type="SUPFAM" id="SSF54928">
    <property type="entry name" value="RNA-binding domain, RBD"/>
    <property type="match status" value="1"/>
</dbReference>
<evidence type="ECO:0000256" key="2">
    <source>
        <dbReference type="SAM" id="MobiDB-lite"/>
    </source>
</evidence>
<dbReference type="EMBL" id="CAMPGE010002104">
    <property type="protein sequence ID" value="CAI2360910.1"/>
    <property type="molecule type" value="Genomic_DNA"/>
</dbReference>